<protein>
    <submittedName>
        <fullName evidence="1">Uncharacterized protein</fullName>
    </submittedName>
</protein>
<reference evidence="1 2" key="1">
    <citation type="journal article" date="2019" name="Genome Biol. Evol.">
        <title>Insights into the evolution of the New World diploid cottons (Gossypium, subgenus Houzingenia) based on genome sequencing.</title>
        <authorList>
            <person name="Grover C.E."/>
            <person name="Arick M.A. 2nd"/>
            <person name="Thrash A."/>
            <person name="Conover J.L."/>
            <person name="Sanders W.S."/>
            <person name="Peterson D.G."/>
            <person name="Frelichowski J.E."/>
            <person name="Scheffler J.A."/>
            <person name="Scheffler B.E."/>
            <person name="Wendel J.F."/>
        </authorList>
    </citation>
    <scope>NUCLEOTIDE SEQUENCE [LARGE SCALE GENOMIC DNA]</scope>
    <source>
        <strain evidence="1">157</strain>
        <tissue evidence="1">Leaf</tissue>
    </source>
</reference>
<dbReference type="AlphaFoldDB" id="A0A7J8NEL7"/>
<feature type="non-terminal residue" evidence="1">
    <location>
        <position position="134"/>
    </location>
</feature>
<keyword evidence="2" id="KW-1185">Reference proteome</keyword>
<organism evidence="1 2">
    <name type="scientific">Gossypium lobatum</name>
    <dbReference type="NCBI Taxonomy" id="34289"/>
    <lineage>
        <taxon>Eukaryota</taxon>
        <taxon>Viridiplantae</taxon>
        <taxon>Streptophyta</taxon>
        <taxon>Embryophyta</taxon>
        <taxon>Tracheophyta</taxon>
        <taxon>Spermatophyta</taxon>
        <taxon>Magnoliopsida</taxon>
        <taxon>eudicotyledons</taxon>
        <taxon>Gunneridae</taxon>
        <taxon>Pentapetalae</taxon>
        <taxon>rosids</taxon>
        <taxon>malvids</taxon>
        <taxon>Malvales</taxon>
        <taxon>Malvaceae</taxon>
        <taxon>Malvoideae</taxon>
        <taxon>Gossypium</taxon>
    </lineage>
</organism>
<dbReference type="PANTHER" id="PTHR47652:SF3">
    <property type="entry name" value="MITOCHONDRIAL IMPORT INNER MEMBRANE TRANSLOCASE SUBUNIT TIM44"/>
    <property type="match status" value="1"/>
</dbReference>
<sequence>KSSSGRHSLGELIYDALRKCNQRVVTALCKTKDKISDIAHEANKLKQANLGTIHEAKEKVKDKAWETGQDVKERAKESIDKANEAATIEDTAKTMRDDIVTNTSEQVENVQERALEKSVQAANKVKTSANKFLD</sequence>
<accession>A0A7J8NEL7</accession>
<name>A0A7J8NEL7_9ROSI</name>
<comment type="caution">
    <text evidence="1">The sequence shown here is derived from an EMBL/GenBank/DDBJ whole genome shotgun (WGS) entry which is preliminary data.</text>
</comment>
<gene>
    <name evidence="1" type="ORF">Golob_027907</name>
</gene>
<evidence type="ECO:0000313" key="1">
    <source>
        <dbReference type="EMBL" id="MBA0575304.1"/>
    </source>
</evidence>
<proteinExistence type="predicted"/>
<dbReference type="EMBL" id="JABEZX010149143">
    <property type="protein sequence ID" value="MBA0575304.1"/>
    <property type="molecule type" value="Genomic_DNA"/>
</dbReference>
<dbReference type="Proteomes" id="UP000593572">
    <property type="component" value="Unassembled WGS sequence"/>
</dbReference>
<feature type="non-terminal residue" evidence="1">
    <location>
        <position position="1"/>
    </location>
</feature>
<evidence type="ECO:0000313" key="2">
    <source>
        <dbReference type="Proteomes" id="UP000593572"/>
    </source>
</evidence>
<dbReference type="PANTHER" id="PTHR47652">
    <property type="entry name" value="MITOCHONDRIAL IMPORT INNER MEMBRANE TRANSLOCASE SUBUNIT TIM44"/>
    <property type="match status" value="1"/>
</dbReference>